<reference evidence="1" key="1">
    <citation type="submission" date="2020-11" db="EMBL/GenBank/DDBJ databases">
        <title>Nocardia NEAU-351.nov., a novel actinomycete isolated from the cow dung.</title>
        <authorList>
            <person name="Zhang X."/>
        </authorList>
    </citation>
    <scope>NUCLEOTIDE SEQUENCE</scope>
    <source>
        <strain evidence="1">NEAU-351</strain>
    </source>
</reference>
<gene>
    <name evidence="1" type="ORF">IT779_06505</name>
</gene>
<evidence type="ECO:0000313" key="2">
    <source>
        <dbReference type="Proteomes" id="UP000655751"/>
    </source>
</evidence>
<keyword evidence="2" id="KW-1185">Reference proteome</keyword>
<evidence type="ECO:0008006" key="3">
    <source>
        <dbReference type="Google" id="ProtNLM"/>
    </source>
</evidence>
<accession>A0A931I8R4</accession>
<evidence type="ECO:0000313" key="1">
    <source>
        <dbReference type="EMBL" id="MBH0775935.1"/>
    </source>
</evidence>
<dbReference type="SUPFAM" id="SSF54427">
    <property type="entry name" value="NTF2-like"/>
    <property type="match status" value="1"/>
</dbReference>
<dbReference type="RefSeq" id="WP_196148238.1">
    <property type="nucleotide sequence ID" value="NZ_JADMLG010000002.1"/>
</dbReference>
<dbReference type="AlphaFoldDB" id="A0A931I8R4"/>
<comment type="caution">
    <text evidence="1">The sequence shown here is derived from an EMBL/GenBank/DDBJ whole genome shotgun (WGS) entry which is preliminary data.</text>
</comment>
<dbReference type="InterPro" id="IPR032710">
    <property type="entry name" value="NTF2-like_dom_sf"/>
</dbReference>
<proteinExistence type="predicted"/>
<dbReference type="EMBL" id="JADMLG010000002">
    <property type="protein sequence ID" value="MBH0775935.1"/>
    <property type="molecule type" value="Genomic_DNA"/>
</dbReference>
<sequence>MPARSDLAEMIIGMHFDLADWMGSDAPPKVFDRFSDLFQPEFTAVTTAGRVVDRDTLLAGVWAVRNQVPGVEVEITDIEELARVGNLTVVRFVAENRLGEVRIPRLATATVVHTELGYRLRALHETAVTPDAPAPSLDGIREGRGG</sequence>
<dbReference type="Gene3D" id="3.10.450.50">
    <property type="match status" value="1"/>
</dbReference>
<name>A0A931I8R4_9NOCA</name>
<protein>
    <recommendedName>
        <fullName evidence="3">SnoaL-like domain-containing protein</fullName>
    </recommendedName>
</protein>
<dbReference type="Proteomes" id="UP000655751">
    <property type="component" value="Unassembled WGS sequence"/>
</dbReference>
<organism evidence="1 2">
    <name type="scientific">Nocardia bovistercoris</name>
    <dbReference type="NCBI Taxonomy" id="2785916"/>
    <lineage>
        <taxon>Bacteria</taxon>
        <taxon>Bacillati</taxon>
        <taxon>Actinomycetota</taxon>
        <taxon>Actinomycetes</taxon>
        <taxon>Mycobacteriales</taxon>
        <taxon>Nocardiaceae</taxon>
        <taxon>Nocardia</taxon>
    </lineage>
</organism>